<evidence type="ECO:0000256" key="5">
    <source>
        <dbReference type="ARBA" id="ARBA00022842"/>
    </source>
</evidence>
<dbReference type="Pfam" id="PF13976">
    <property type="entry name" value="gag_pre-integrs"/>
    <property type="match status" value="1"/>
</dbReference>
<keyword evidence="6" id="KW-0229">DNA integration</keyword>
<evidence type="ECO:0000256" key="11">
    <source>
        <dbReference type="SAM" id="MobiDB-lite"/>
    </source>
</evidence>
<keyword evidence="4" id="KW-0378">Hydrolase</keyword>
<keyword evidence="5" id="KW-0460">Magnesium</keyword>
<accession>A0ABQ4WWC8</accession>
<evidence type="ECO:0000313" key="13">
    <source>
        <dbReference type="EMBL" id="GJS57214.1"/>
    </source>
</evidence>
<gene>
    <name evidence="13" type="ORF">Tco_0651998</name>
</gene>
<dbReference type="InterPro" id="IPR012337">
    <property type="entry name" value="RNaseH-like_sf"/>
</dbReference>
<sequence>MKDLFRWELLDTLAERTEGVQQLGPERVRVYSDLSLEDKERYNADIRATNILLQGLPKDIYTLINTDAKDIWDNVKTLLEGSELTKEDRESQLYDDFEHFRQNKGETIHDYYVRFAKLINDMRNIKMTMSKMQLNSKFVNNMFPEWGRFVTTVKLNRGLRDSNYDQLYAYLKQQRAHANENKIILDRFTQHTVDPLALMSNVSYQQYYSQSSTTPPSTYVPPHFADNTQLDSGLSPMDNLIENLTNTLALLTQSYKTYLPQTNNQLIWSSNTRNQATVQVGRVVVQNVQGRQNRGQGTMHRVQVQLVMGELRTELGMQIQVKQGRLSATNATENGVALDEEQLLFIAGGQDNAVDEDVNEQPVQDLALNVDNVFQADECDAFDSDVDGAPTAHTMFMTNLSSVDPVCDEAGLSYDSDILSEVNAESVVQSHVSSVPNDAYMMIINEMYEPSVQSVSANKQNKVVNASLTAELATYKEQVELYERRAKFELTEREQKIEEQLRIVIADRNIKEENLKKELHSVKMQLSSTINHNKSMVDEVTSLKKYFKQKENKYLEEFLDMKALKEKVEDKLYKQDQSLQTVHMLCKPKPYYDEQKKVAIGNKNPLLHNSEETLEIAEITRKKMNEKMKDPECVKKKVKIAPHDYSKENYLATFTPEKQLTPEQIFWSNDLIKMKTEALKEQTTASRPIKALTVYPPNTPATLVPRVLPTKSQVKINIFALIQLFLEFEKTCKKRITPTGLTEEERGFEQTKACYLTEVIPFFKTLKEHFEGIHKALTKEVKEMKEIFEELEAEVDQNAVHRKHDEIEGKNLLIANDNLIADCLSKDVFYIATNSELTVSRFTEMHDAHTVVQARCLELEAELSKLHDKVQKDDHAELVKRFSNLEVNHLNLHLKYQNLKESFGNNTSSPARDAPDFDSVFVIEKMKASIQGKDNAIKKLRMQISQLNETRSEADRTLDFRALDFQITQLTKKVTVLQEQNELFRAENEKVKQHYKELYAIDVEPIPPRNRSNREVHLDYLKHLKESVETLCEIVEEATVERPLDSSLASACLYTKHSQELLEYVIGTCPKDFNTRDKQHASTPLTRKKQVTFEDQCETSNSNTHKHVEQLNIQKTNVHVPPFTGVNSCTDASGSQPRSNTKKNRILPAKSVNKKKVEERPRTNKSSLKTTNRVDSSISSKRTHSVNASPSVKNVMRKVKQVWKPTGKILTNVGYQWMPTGRTFTLGEQCPLTRLTKSKVVPANQMENISRTNLPLVFGFRLLKTYDGGSFMAQEFREKFIGTVRFGNDHFGAIMGYGDYVIGDSVISRVYYVEGLGHNLFSVRQFCDSDLEVAFRKHSCYVRDTDGVELIKGSRGSNLYTISVEDMMKSSPICLLSKASKNKSWLWHRRLNHLNFGTINDLARKDLVRGLPRLKFEKDHLCSACQLGKSKKHTHTPKTKNTNLEVLNTLHMDLFPKTPQQNGVVKRWNRTLVEAARTMLIFSKALMFLWAEAVATAYYTQNRSLIHTRHNKTPYELVHDKKPDLTFFEYLVLFVTLLMTARIL</sequence>
<proteinExistence type="predicted"/>
<keyword evidence="7" id="KW-0695">RNA-directed DNA polymerase</keyword>
<keyword evidence="1" id="KW-0540">Nuclease</keyword>
<evidence type="ECO:0000256" key="4">
    <source>
        <dbReference type="ARBA" id="ARBA00022801"/>
    </source>
</evidence>
<keyword evidence="8" id="KW-0548">Nucleotidyltransferase</keyword>
<feature type="compositionally biased region" description="Polar residues" evidence="11">
    <location>
        <begin position="1125"/>
        <end position="1139"/>
    </location>
</feature>
<organism evidence="13 14">
    <name type="scientific">Tanacetum coccineum</name>
    <dbReference type="NCBI Taxonomy" id="301880"/>
    <lineage>
        <taxon>Eukaryota</taxon>
        <taxon>Viridiplantae</taxon>
        <taxon>Streptophyta</taxon>
        <taxon>Embryophyta</taxon>
        <taxon>Tracheophyta</taxon>
        <taxon>Spermatophyta</taxon>
        <taxon>Magnoliopsida</taxon>
        <taxon>eudicotyledons</taxon>
        <taxon>Gunneridae</taxon>
        <taxon>Pentapetalae</taxon>
        <taxon>asterids</taxon>
        <taxon>campanulids</taxon>
        <taxon>Asterales</taxon>
        <taxon>Asteraceae</taxon>
        <taxon>Asteroideae</taxon>
        <taxon>Anthemideae</taxon>
        <taxon>Anthemidinae</taxon>
        <taxon>Tanacetum</taxon>
    </lineage>
</organism>
<dbReference type="EMBL" id="BQNB010008989">
    <property type="protein sequence ID" value="GJS57214.1"/>
    <property type="molecule type" value="Genomic_DNA"/>
</dbReference>
<dbReference type="InterPro" id="IPR039537">
    <property type="entry name" value="Retrotran_Ty1/copia-like"/>
</dbReference>
<comment type="caution">
    <text evidence="13">The sequence shown here is derived from an EMBL/GenBank/DDBJ whole genome shotgun (WGS) entry which is preliminary data.</text>
</comment>
<reference evidence="13" key="2">
    <citation type="submission" date="2022-01" db="EMBL/GenBank/DDBJ databases">
        <authorList>
            <person name="Yamashiro T."/>
            <person name="Shiraishi A."/>
            <person name="Satake H."/>
            <person name="Nakayama K."/>
        </authorList>
    </citation>
    <scope>NUCLEOTIDE SEQUENCE</scope>
</reference>
<feature type="region of interest" description="Disordered" evidence="11">
    <location>
        <begin position="1124"/>
        <end position="1190"/>
    </location>
</feature>
<evidence type="ECO:0000313" key="14">
    <source>
        <dbReference type="Proteomes" id="UP001151760"/>
    </source>
</evidence>
<reference evidence="13" key="1">
    <citation type="journal article" date="2022" name="Int. J. Mol. Sci.">
        <title>Draft Genome of Tanacetum Coccineum: Genomic Comparison of Closely Related Tanacetum-Family Plants.</title>
        <authorList>
            <person name="Yamashiro T."/>
            <person name="Shiraishi A."/>
            <person name="Nakayama K."/>
            <person name="Satake H."/>
        </authorList>
    </citation>
    <scope>NUCLEOTIDE SEQUENCE</scope>
</reference>
<keyword evidence="8" id="KW-0808">Transferase</keyword>
<evidence type="ECO:0000256" key="1">
    <source>
        <dbReference type="ARBA" id="ARBA00022722"/>
    </source>
</evidence>
<keyword evidence="3" id="KW-0255">Endonuclease</keyword>
<dbReference type="PROSITE" id="PS50994">
    <property type="entry name" value="INTEGRASE"/>
    <property type="match status" value="1"/>
</dbReference>
<evidence type="ECO:0000256" key="6">
    <source>
        <dbReference type="ARBA" id="ARBA00022908"/>
    </source>
</evidence>
<dbReference type="Pfam" id="PF14223">
    <property type="entry name" value="Retrotran_gag_2"/>
    <property type="match status" value="1"/>
</dbReference>
<evidence type="ECO:0000259" key="12">
    <source>
        <dbReference type="PROSITE" id="PS50994"/>
    </source>
</evidence>
<keyword evidence="9" id="KW-0233">DNA recombination</keyword>
<dbReference type="Proteomes" id="UP001151760">
    <property type="component" value="Unassembled WGS sequence"/>
</dbReference>
<evidence type="ECO:0000256" key="8">
    <source>
        <dbReference type="ARBA" id="ARBA00022932"/>
    </source>
</evidence>
<keyword evidence="2" id="KW-0479">Metal-binding</keyword>
<keyword evidence="10" id="KW-0175">Coiled coil</keyword>
<keyword evidence="8" id="KW-0239">DNA-directed DNA polymerase</keyword>
<feature type="domain" description="Integrase catalytic" evidence="12">
    <location>
        <begin position="1444"/>
        <end position="1522"/>
    </location>
</feature>
<evidence type="ECO:0000256" key="9">
    <source>
        <dbReference type="ARBA" id="ARBA00023172"/>
    </source>
</evidence>
<dbReference type="InterPro" id="IPR001584">
    <property type="entry name" value="Integrase_cat-core"/>
</dbReference>
<feature type="coiled-coil region" evidence="10">
    <location>
        <begin position="923"/>
        <end position="987"/>
    </location>
</feature>
<evidence type="ECO:0000256" key="3">
    <source>
        <dbReference type="ARBA" id="ARBA00022759"/>
    </source>
</evidence>
<evidence type="ECO:0000256" key="2">
    <source>
        <dbReference type="ARBA" id="ARBA00022723"/>
    </source>
</evidence>
<feature type="coiled-coil region" evidence="10">
    <location>
        <begin position="465"/>
        <end position="492"/>
    </location>
</feature>
<dbReference type="Gene3D" id="3.30.420.10">
    <property type="entry name" value="Ribonuclease H-like superfamily/Ribonuclease H"/>
    <property type="match status" value="1"/>
</dbReference>
<dbReference type="InterPro" id="IPR025724">
    <property type="entry name" value="GAG-pre-integrase_dom"/>
</dbReference>
<dbReference type="PANTHER" id="PTHR42648">
    <property type="entry name" value="TRANSPOSASE, PUTATIVE-RELATED"/>
    <property type="match status" value="1"/>
</dbReference>
<evidence type="ECO:0000256" key="7">
    <source>
        <dbReference type="ARBA" id="ARBA00022918"/>
    </source>
</evidence>
<feature type="compositionally biased region" description="Polar residues" evidence="11">
    <location>
        <begin position="1164"/>
        <end position="1190"/>
    </location>
</feature>
<evidence type="ECO:0000256" key="10">
    <source>
        <dbReference type="SAM" id="Coils"/>
    </source>
</evidence>
<protein>
    <submittedName>
        <fullName evidence="13">Retrovirus-related pol polyprotein from transposon TNT 1-94</fullName>
    </submittedName>
</protein>
<dbReference type="InterPro" id="IPR036397">
    <property type="entry name" value="RNaseH_sf"/>
</dbReference>
<dbReference type="PANTHER" id="PTHR42648:SF11">
    <property type="entry name" value="TRANSPOSON TY4-P GAG-POL POLYPROTEIN"/>
    <property type="match status" value="1"/>
</dbReference>
<dbReference type="SUPFAM" id="SSF53098">
    <property type="entry name" value="Ribonuclease H-like"/>
    <property type="match status" value="1"/>
</dbReference>
<name>A0ABQ4WWC8_9ASTR</name>
<keyword evidence="14" id="KW-1185">Reference proteome</keyword>